<dbReference type="EMBL" id="JAKNCJ010000003">
    <property type="protein sequence ID" value="MCL6423483.1"/>
    <property type="molecule type" value="Genomic_DNA"/>
</dbReference>
<sequence length="199" mass="22872">MDSDDQRLMELWRQNWPGSTPEADMLRIWFPDRWVRFHSLPGSKRYAEDAFEEQIVLERHRTVLRELMGSPETGAAQELLVVTAEWEPDEHAWRAPHLGEAVPDRQLWWRFESAHSEVGMESWCSAFLSRVAARPAALDPLLRLVAEDRTGGVILAPADFRWLYHPYDGGADVLLGSPRERDALRARHDDWLSAHPGGL</sequence>
<organism evidence="2 3">
    <name type="scientific">Brachybacterium equifaecis</name>
    <dbReference type="NCBI Taxonomy" id="2910770"/>
    <lineage>
        <taxon>Bacteria</taxon>
        <taxon>Bacillati</taxon>
        <taxon>Actinomycetota</taxon>
        <taxon>Actinomycetes</taxon>
        <taxon>Micrococcales</taxon>
        <taxon>Dermabacteraceae</taxon>
        <taxon>Brachybacterium</taxon>
    </lineage>
</organism>
<name>A0ABT0R1Z2_9MICO</name>
<reference evidence="2" key="1">
    <citation type="submission" date="2022-02" db="EMBL/GenBank/DDBJ databases">
        <authorList>
            <person name="Lee M."/>
            <person name="Kim S.-J."/>
            <person name="Jung M.-Y."/>
        </authorList>
    </citation>
    <scope>NUCLEOTIDE SEQUENCE</scope>
    <source>
        <strain evidence="2">JHP9</strain>
    </source>
</reference>
<protein>
    <recommendedName>
        <fullName evidence="1">DUF3885 domain-containing protein</fullName>
    </recommendedName>
</protein>
<dbReference type="RefSeq" id="WP_249737558.1">
    <property type="nucleotide sequence ID" value="NZ_JAKNCJ010000003.1"/>
</dbReference>
<evidence type="ECO:0000259" key="1">
    <source>
        <dbReference type="Pfam" id="PF13021"/>
    </source>
</evidence>
<feature type="domain" description="DUF3885" evidence="1">
    <location>
        <begin position="24"/>
        <end position="196"/>
    </location>
</feature>
<dbReference type="InterPro" id="IPR024976">
    <property type="entry name" value="DUF3885"/>
</dbReference>
<accession>A0ABT0R1Z2</accession>
<dbReference type="Pfam" id="PF13021">
    <property type="entry name" value="DUF3885"/>
    <property type="match status" value="1"/>
</dbReference>
<proteinExistence type="predicted"/>
<evidence type="ECO:0000313" key="3">
    <source>
        <dbReference type="Proteomes" id="UP001203761"/>
    </source>
</evidence>
<comment type="caution">
    <text evidence="2">The sequence shown here is derived from an EMBL/GenBank/DDBJ whole genome shotgun (WGS) entry which is preliminary data.</text>
</comment>
<gene>
    <name evidence="2" type="ORF">Bequi_08790</name>
</gene>
<keyword evidence="3" id="KW-1185">Reference proteome</keyword>
<dbReference type="Proteomes" id="UP001203761">
    <property type="component" value="Unassembled WGS sequence"/>
</dbReference>
<evidence type="ECO:0000313" key="2">
    <source>
        <dbReference type="EMBL" id="MCL6423483.1"/>
    </source>
</evidence>